<sequence length="207" mass="23204">MENIIVSYNSVESEAFQTFTEIKNNYFDRKTTIISQAVLLKKKDGKITLLDSLDTGETTTDDTLKGGLIGALVGILAGPFGLLLGFGVGTFIGSFVDMDDIEIESSLINAMTNRLKEGDMAIIILAQEEDESLLDELLNKYDTFITRYDAAFIEEEVENANLVAADLKRQAKEKLSEKRSAERKEKIDNYKIKMKNHFNQLKKPFSS</sequence>
<dbReference type="Proteomes" id="UP000245938">
    <property type="component" value="Unassembled WGS sequence"/>
</dbReference>
<feature type="coiled-coil region" evidence="1">
    <location>
        <begin position="150"/>
        <end position="184"/>
    </location>
</feature>
<dbReference type="OrthoDB" id="2220700at2"/>
<dbReference type="RefSeq" id="WP_109305426.1">
    <property type="nucleotide sequence ID" value="NZ_BJUF01000057.1"/>
</dbReference>
<proteinExistence type="predicted"/>
<evidence type="ECO:0000256" key="2">
    <source>
        <dbReference type="SAM" id="Phobius"/>
    </source>
</evidence>
<evidence type="ECO:0000313" key="4">
    <source>
        <dbReference type="Proteomes" id="UP000245938"/>
    </source>
</evidence>
<feature type="transmembrane region" description="Helical" evidence="2">
    <location>
        <begin position="68"/>
        <end position="96"/>
    </location>
</feature>
<organism evidence="3 4">
    <name type="scientific">Kurthia sibirica</name>
    <dbReference type="NCBI Taxonomy" id="202750"/>
    <lineage>
        <taxon>Bacteria</taxon>
        <taxon>Bacillati</taxon>
        <taxon>Bacillota</taxon>
        <taxon>Bacilli</taxon>
        <taxon>Bacillales</taxon>
        <taxon>Caryophanaceae</taxon>
        <taxon>Kurthia</taxon>
    </lineage>
</organism>
<comment type="caution">
    <text evidence="3">The sequence shown here is derived from an EMBL/GenBank/DDBJ whole genome shotgun (WGS) entry which is preliminary data.</text>
</comment>
<name>A0A2U3ANB2_9BACL</name>
<gene>
    <name evidence="3" type="ORF">DEX24_05595</name>
</gene>
<evidence type="ECO:0000256" key="1">
    <source>
        <dbReference type="SAM" id="Coils"/>
    </source>
</evidence>
<keyword evidence="2" id="KW-1133">Transmembrane helix</keyword>
<keyword evidence="2" id="KW-0812">Transmembrane</keyword>
<dbReference type="InterPro" id="IPR009200">
    <property type="entry name" value="DUF1269_membrane"/>
</dbReference>
<keyword evidence="4" id="KW-1185">Reference proteome</keyword>
<dbReference type="AlphaFoldDB" id="A0A2U3ANB2"/>
<dbReference type="EMBL" id="QFVR01000005">
    <property type="protein sequence ID" value="PWI26005.1"/>
    <property type="molecule type" value="Genomic_DNA"/>
</dbReference>
<accession>A0A2U3ANB2</accession>
<keyword evidence="2" id="KW-0472">Membrane</keyword>
<protein>
    <submittedName>
        <fullName evidence="3">DUF1269 domain-containing protein</fullName>
    </submittedName>
</protein>
<dbReference type="Pfam" id="PF06897">
    <property type="entry name" value="DUF1269"/>
    <property type="match status" value="1"/>
</dbReference>
<reference evidence="3 4" key="1">
    <citation type="submission" date="2018-05" db="EMBL/GenBank/DDBJ databases">
        <title>Kurthia sibirica genome sequence.</title>
        <authorList>
            <person name="Maclea K.S."/>
            <person name="Goen A.E."/>
        </authorList>
    </citation>
    <scope>NUCLEOTIDE SEQUENCE [LARGE SCALE GENOMIC DNA]</scope>
    <source>
        <strain evidence="3 4">ATCC 49154</strain>
    </source>
</reference>
<evidence type="ECO:0000313" key="3">
    <source>
        <dbReference type="EMBL" id="PWI26005.1"/>
    </source>
</evidence>
<keyword evidence="1" id="KW-0175">Coiled coil</keyword>